<dbReference type="InParanoid" id="F0Z638"/>
<dbReference type="PANTHER" id="PTHR32134:SF92">
    <property type="entry name" value="FNIP REPEAT-CONTAINING PROTEIN"/>
    <property type="match status" value="1"/>
</dbReference>
<dbReference type="VEuPathDB" id="AmoebaDB:DICPUDRAFT_51961"/>
<dbReference type="InterPro" id="IPR008615">
    <property type="entry name" value="FNIP"/>
</dbReference>
<name>F0Z638_DICPU</name>
<dbReference type="EMBL" id="GL870941">
    <property type="protein sequence ID" value="EGC40587.1"/>
    <property type="molecule type" value="Genomic_DNA"/>
</dbReference>
<accession>F0Z638</accession>
<dbReference type="OrthoDB" id="1668162at2759"/>
<dbReference type="RefSeq" id="XP_003282923.1">
    <property type="nucleotide sequence ID" value="XM_003282875.1"/>
</dbReference>
<dbReference type="PANTHER" id="PTHR32134">
    <property type="entry name" value="FNIP REPEAT-CONTAINING PROTEIN"/>
    <property type="match status" value="1"/>
</dbReference>
<evidence type="ECO:0000313" key="2">
    <source>
        <dbReference type="EMBL" id="EGC40587.1"/>
    </source>
</evidence>
<evidence type="ECO:0008006" key="4">
    <source>
        <dbReference type="Google" id="ProtNLM"/>
    </source>
</evidence>
<dbReference type="GeneID" id="10503367"/>
<proteinExistence type="predicted"/>
<evidence type="ECO:0000256" key="1">
    <source>
        <dbReference type="ARBA" id="ARBA00022737"/>
    </source>
</evidence>
<organism evidence="2 3">
    <name type="scientific">Dictyostelium purpureum</name>
    <name type="common">Slime mold</name>
    <dbReference type="NCBI Taxonomy" id="5786"/>
    <lineage>
        <taxon>Eukaryota</taxon>
        <taxon>Amoebozoa</taxon>
        <taxon>Evosea</taxon>
        <taxon>Eumycetozoa</taxon>
        <taxon>Dictyostelia</taxon>
        <taxon>Dictyosteliales</taxon>
        <taxon>Dictyosteliaceae</taxon>
        <taxon>Dictyostelium</taxon>
    </lineage>
</organism>
<gene>
    <name evidence="2" type="ORF">DICPUDRAFT_51961</name>
</gene>
<dbReference type="KEGG" id="dpp:DICPUDRAFT_51961"/>
<keyword evidence="1" id="KW-0677">Repeat</keyword>
<keyword evidence="3" id="KW-1185">Reference proteome</keyword>
<dbReference type="FunCoup" id="F0Z638">
    <property type="interactions" value="892"/>
</dbReference>
<feature type="non-terminal residue" evidence="2">
    <location>
        <position position="1"/>
    </location>
</feature>
<evidence type="ECO:0000313" key="3">
    <source>
        <dbReference type="Proteomes" id="UP000001064"/>
    </source>
</evidence>
<dbReference type="InterPro" id="IPR051251">
    <property type="entry name" value="STK_FNIP-Repeat"/>
</dbReference>
<dbReference type="AlphaFoldDB" id="F0Z638"/>
<reference evidence="3" key="1">
    <citation type="journal article" date="2011" name="Genome Biol.">
        <title>Comparative genomics of the social amoebae Dictyostelium discoideum and Dictyostelium purpureum.</title>
        <authorList>
            <consortium name="US DOE Joint Genome Institute (JGI-PGF)"/>
            <person name="Sucgang R."/>
            <person name="Kuo A."/>
            <person name="Tian X."/>
            <person name="Salerno W."/>
            <person name="Parikh A."/>
            <person name="Feasley C.L."/>
            <person name="Dalin E."/>
            <person name="Tu H."/>
            <person name="Huang E."/>
            <person name="Barry K."/>
            <person name="Lindquist E."/>
            <person name="Shapiro H."/>
            <person name="Bruce D."/>
            <person name="Schmutz J."/>
            <person name="Salamov A."/>
            <person name="Fey P."/>
            <person name="Gaudet P."/>
            <person name="Anjard C."/>
            <person name="Babu M.M."/>
            <person name="Basu S."/>
            <person name="Bushmanova Y."/>
            <person name="van der Wel H."/>
            <person name="Katoh-Kurasawa M."/>
            <person name="Dinh C."/>
            <person name="Coutinho P.M."/>
            <person name="Saito T."/>
            <person name="Elias M."/>
            <person name="Schaap P."/>
            <person name="Kay R.R."/>
            <person name="Henrissat B."/>
            <person name="Eichinger L."/>
            <person name="Rivero F."/>
            <person name="Putnam N.H."/>
            <person name="West C.M."/>
            <person name="Loomis W.F."/>
            <person name="Chisholm R.L."/>
            <person name="Shaulsky G."/>
            <person name="Strassmann J.E."/>
            <person name="Queller D.C."/>
            <person name="Kuspa A."/>
            <person name="Grigoriev I.V."/>
        </authorList>
    </citation>
    <scope>NUCLEOTIDE SEQUENCE [LARGE SCALE GENOMIC DNA]</scope>
    <source>
        <strain evidence="3">QSDP1</strain>
    </source>
</reference>
<sequence>MQNIKKRNFFACNSNTDIDNENNKINNIIYNKDNKNRNNDKLFFSIWRNKCLLNEIQRHQRLYNENRVMEIDESMDQLLYHSHRGYATKIRIHIDEPLEPYGEAIPYGTTELEFTGDFNQPIRVGDIPPTVTSIEFCDWYTHQIDIKSISIKTLPSIETLELPLFNQVLKPNELPPSVTKLTLRNYKHKLEPHVIPPNVKKIDIGSYNCILHFKEPLPVGLIPNSVEDLSLPHFFNHPLPVGFLPESLTKLDLGFKLSSFNKPLKTGDLPITCKNLFLHQYNQPLQPNVLPPHLEIFMTLLFNCPIQQGSLPESITKLQMFSFDQPFLN</sequence>
<dbReference type="Pfam" id="PF05725">
    <property type="entry name" value="FNIP"/>
    <property type="match status" value="4"/>
</dbReference>
<protein>
    <recommendedName>
        <fullName evidence="4">FNIP repeat-containing protein</fullName>
    </recommendedName>
</protein>
<dbReference type="Proteomes" id="UP000001064">
    <property type="component" value="Unassembled WGS sequence"/>
</dbReference>